<sequence length="1531" mass="163867">MQPQRAPPPSASASLAATKAFVKDRESNGALSASAAAAALRTHVTTPTPVGDTVTKRMVRRNSVSSNGSNQGPGLLRRQSSSGSMTERSFRAASPGRGSPADPNAPPVPAVPKNIPQGGAVHRRASSLEPTFRGGSPATGGRGRGVSLDRGEQSAVGRGQRPASHLAHVTEEEDAASRRINFSRPMSPGTPMAQLNPSPQSGRGWYGGPVVNQEAVQQMAPTSRPRTSSGIPDYDLHSAQHSVQNAANRPVKTHQYAQGVEGSRLSSGSMRAKPSGTAVQSRSFLPSAAQQAPRPVDPNSPNAIYDPSTRTFIHKQDAMERHRALHQEPEQPSQQYVSQHVDDYHPHHIPRQQPAPRSPSPVRHYVQYVREEEVEPPRVDTAASRRETQAQPTAHFAPEPRAGPVLERRNSEDFADADMESSENANTRGHWEGTAQDVKHEVPRPVASSELTVNQDSPYPRLGTPVRTGHDRQSSLSPPRHTHFAALAVELAGEKHQPPPRSISPAKSALKPSPSVSRRGSSPIAQNGRLQSKGASSEASDTASENGTKKKRNVRVSFEEKPVVAGTAAYADAETPTSPVGLGASKWSPAAAEQVDEFTDFMKPRSALPSFSSIRDKDRRSSPDEMAEKVTETVSTTPMSASISSIGEPLQASSDHIAGGILAQDFAQKQGLSNDPLPPEVTTVEGSGYVSDSSDDSILRKHGEEKEQTQQPPVPEPKSLTTPLDEKSSTPGFAVERIVEVPQIALLPATPSPYERPEPKYQSMVIPGGWDEDFLDDAERSATPTQTAPNEVLPVSVMDPVAQQPAPVLRTEEDDMTDDNSSVYSDAYEDLSDTEGGFASIDALVEKPVVPSSSGLLSSKYADKSATESTTPSPQSKLQIDTSVDDEADSETTPTQNPTQNWAATSEHWSGVTAARKQPQLEESHDERAAHAKDVIARVMEAPVKSAEPKTERHVVSKEEPKVPTSAPVSQPSTKPLKSALKKAAASQPTQATEPQVRQTMRGAPPRQAASSDTHMKRTMRGGPSPASRAEPQMRSSMRASNDVSPRSGPQMRKSMRSDDNAPPPSMGLAASRHSMLPMDTKPPRGALQKRHIPAPAAVPKARPQSVPAAKPTPAPVPTYDSDSDASASSFQRNRAGRNRNKGGGRYTMRGSMRQEPAPTMRAAPPAPRQVRAISPPGSPSPALRKSMRPTSPTPEAIKSSKFSIRSLSPMGRFRSSKNFDAPPSPTQPKKMPAFNKQPKQKAPVAERAKARRAPIKSRFADSSDEDDVEKPRRFQSRFADSDSDDADDYKLPPGLAPVRGIPRRAGEEDGDSTDLEEEADDMPSSTPATKLAPATNGVTNGQSSGNAAGEGAILATGSLRDSKHAPALPSFEGGGKAKAKRGFFGLGKKKTPATQPEPTQPVSAPSAPPDIPLPTQPSRELGLPLTPIEEDKDFGTPEPASPESKKSPKLQRRSTPEWPLPPPPAIGQDERPMSSDGIAPRRPRFGQRQASGMSNVTDPVVDAQGRSVSYGRSGKKKKFQGLRRVFGLND</sequence>
<keyword evidence="3" id="KW-1185">Reference proteome</keyword>
<feature type="compositionally biased region" description="Polar residues" evidence="1">
    <location>
        <begin position="988"/>
        <end position="999"/>
    </location>
</feature>
<dbReference type="Proteomes" id="UP001140560">
    <property type="component" value="Unassembled WGS sequence"/>
</dbReference>
<feature type="compositionally biased region" description="Basic and acidic residues" evidence="1">
    <location>
        <begin position="372"/>
        <end position="388"/>
    </location>
</feature>
<reference evidence="2" key="1">
    <citation type="submission" date="2022-10" db="EMBL/GenBank/DDBJ databases">
        <title>Tapping the CABI collections for fungal endophytes: first genome assemblies for Collariella, Neodidymelliopsis, Ascochyta clinopodiicola, Didymella pomorum, Didymosphaeria variabile, Neocosmospora piperis and Neocucurbitaria cava.</title>
        <authorList>
            <person name="Hill R."/>
        </authorList>
    </citation>
    <scope>NUCLEOTIDE SEQUENCE</scope>
    <source>
        <strain evidence="2">IMI 356814</strain>
    </source>
</reference>
<feature type="compositionally biased region" description="Basic and acidic residues" evidence="1">
    <location>
        <begin position="919"/>
        <end position="936"/>
    </location>
</feature>
<gene>
    <name evidence="2" type="ORF">N0V83_001165</name>
</gene>
<feature type="compositionally biased region" description="Basic and acidic residues" evidence="1">
    <location>
        <begin position="697"/>
        <end position="708"/>
    </location>
</feature>
<organism evidence="2 3">
    <name type="scientific">Neocucurbitaria cava</name>
    <dbReference type="NCBI Taxonomy" id="798079"/>
    <lineage>
        <taxon>Eukaryota</taxon>
        <taxon>Fungi</taxon>
        <taxon>Dikarya</taxon>
        <taxon>Ascomycota</taxon>
        <taxon>Pezizomycotina</taxon>
        <taxon>Dothideomycetes</taxon>
        <taxon>Pleosporomycetidae</taxon>
        <taxon>Pleosporales</taxon>
        <taxon>Pleosporineae</taxon>
        <taxon>Cucurbitariaceae</taxon>
        <taxon>Neocucurbitaria</taxon>
    </lineage>
</organism>
<comment type="caution">
    <text evidence="2">The sequence shown here is derived from an EMBL/GenBank/DDBJ whole genome shotgun (WGS) entry which is preliminary data.</text>
</comment>
<feature type="region of interest" description="Disordered" evidence="1">
    <location>
        <begin position="669"/>
        <end position="829"/>
    </location>
</feature>
<feature type="compositionally biased region" description="Polar residues" evidence="1">
    <location>
        <begin position="891"/>
        <end position="908"/>
    </location>
</feature>
<feature type="compositionally biased region" description="Acidic residues" evidence="1">
    <location>
        <begin position="1309"/>
        <end position="1322"/>
    </location>
</feature>
<feature type="compositionally biased region" description="Polar residues" evidence="1">
    <location>
        <begin position="214"/>
        <end position="230"/>
    </location>
</feature>
<feature type="compositionally biased region" description="Low complexity" evidence="1">
    <location>
        <begin position="975"/>
        <end position="987"/>
    </location>
</feature>
<feature type="compositionally biased region" description="Low complexity" evidence="1">
    <location>
        <begin position="61"/>
        <end position="70"/>
    </location>
</feature>
<feature type="region of interest" description="Disordered" evidence="1">
    <location>
        <begin position="849"/>
        <end position="1518"/>
    </location>
</feature>
<feature type="compositionally biased region" description="Polar residues" evidence="1">
    <location>
        <begin position="277"/>
        <end position="290"/>
    </location>
</feature>
<dbReference type="EMBL" id="JAPEUY010000002">
    <property type="protein sequence ID" value="KAJ4375887.1"/>
    <property type="molecule type" value="Genomic_DNA"/>
</dbReference>
<feature type="compositionally biased region" description="Basic residues" evidence="1">
    <location>
        <begin position="1378"/>
        <end position="1392"/>
    </location>
</feature>
<feature type="compositionally biased region" description="Polar residues" evidence="1">
    <location>
        <begin position="1337"/>
        <end position="1347"/>
    </location>
</feature>
<feature type="compositionally biased region" description="Low complexity" evidence="1">
    <location>
        <begin position="503"/>
        <end position="523"/>
    </location>
</feature>
<feature type="compositionally biased region" description="Polar residues" evidence="1">
    <location>
        <begin position="524"/>
        <end position="546"/>
    </location>
</feature>
<feature type="compositionally biased region" description="Low complexity" evidence="1">
    <location>
        <begin position="39"/>
        <end position="53"/>
    </location>
</feature>
<protein>
    <submittedName>
        <fullName evidence="2">Uncharacterized protein</fullName>
    </submittedName>
</protein>
<feature type="compositionally biased region" description="Basic and acidic residues" evidence="1">
    <location>
        <begin position="947"/>
        <end position="962"/>
    </location>
</feature>
<feature type="compositionally biased region" description="Polar residues" evidence="1">
    <location>
        <begin position="1489"/>
        <end position="1498"/>
    </location>
</feature>
<feature type="compositionally biased region" description="Polar residues" evidence="1">
    <location>
        <begin position="1393"/>
        <end position="1404"/>
    </location>
</feature>
<evidence type="ECO:0000313" key="3">
    <source>
        <dbReference type="Proteomes" id="UP001140560"/>
    </source>
</evidence>
<feature type="region of interest" description="Disordered" evidence="1">
    <location>
        <begin position="372"/>
        <end position="648"/>
    </location>
</feature>
<feature type="compositionally biased region" description="Basic and acidic residues" evidence="1">
    <location>
        <begin position="614"/>
        <end position="631"/>
    </location>
</feature>
<name>A0A9W8YF27_9PLEO</name>
<evidence type="ECO:0000256" key="1">
    <source>
        <dbReference type="SAM" id="MobiDB-lite"/>
    </source>
</evidence>
<feature type="compositionally biased region" description="Polar residues" evidence="1">
    <location>
        <begin position="867"/>
        <end position="882"/>
    </location>
</feature>
<proteinExistence type="predicted"/>
<dbReference type="OrthoDB" id="5423926at2759"/>
<feature type="compositionally biased region" description="Polar residues" evidence="1">
    <location>
        <begin position="78"/>
        <end position="87"/>
    </location>
</feature>
<feature type="compositionally biased region" description="Polar residues" evidence="1">
    <location>
        <begin position="1034"/>
        <end position="1045"/>
    </location>
</feature>
<feature type="compositionally biased region" description="Polar residues" evidence="1">
    <location>
        <begin position="632"/>
        <end position="645"/>
    </location>
</feature>
<accession>A0A9W8YF27</accession>
<feature type="region of interest" description="Disordered" evidence="1">
    <location>
        <begin position="39"/>
        <end position="307"/>
    </location>
</feature>
<feature type="compositionally biased region" description="Pro residues" evidence="1">
    <location>
        <begin position="1407"/>
        <end position="1416"/>
    </location>
</feature>
<feature type="compositionally biased region" description="Low complexity" evidence="1">
    <location>
        <begin position="1118"/>
        <end position="1134"/>
    </location>
</feature>
<feature type="compositionally biased region" description="Low complexity" evidence="1">
    <location>
        <begin position="849"/>
        <end position="860"/>
    </location>
</feature>
<evidence type="ECO:0000313" key="2">
    <source>
        <dbReference type="EMBL" id="KAJ4375887.1"/>
    </source>
</evidence>